<keyword evidence="3" id="KW-1185">Reference proteome</keyword>
<name>A0AAV9G556_9PEZI</name>
<sequence>MAQPSMRADRGELRTPRCGVERASNAQLTLLLGKKVISVVVCVRTSAFLGMASFEGQGVVAGGAEPHLRPRGPGATAESRRGCTRAQPVTIVPRIIRATVIAPIVPSSFPTPPFRQHLFGVTPRGLVTRELDREIAAGDSMSSIDTDDAISLQSESSAGEVILAP</sequence>
<dbReference type="Proteomes" id="UP001321760">
    <property type="component" value="Unassembled WGS sequence"/>
</dbReference>
<feature type="region of interest" description="Disordered" evidence="1">
    <location>
        <begin position="63"/>
        <end position="83"/>
    </location>
</feature>
<gene>
    <name evidence="2" type="ORF">QBC34DRAFT_431744</name>
</gene>
<evidence type="ECO:0000313" key="2">
    <source>
        <dbReference type="EMBL" id="KAK4442266.1"/>
    </source>
</evidence>
<evidence type="ECO:0000256" key="1">
    <source>
        <dbReference type="SAM" id="MobiDB-lite"/>
    </source>
</evidence>
<feature type="region of interest" description="Disordered" evidence="1">
    <location>
        <begin position="138"/>
        <end position="165"/>
    </location>
</feature>
<evidence type="ECO:0000313" key="3">
    <source>
        <dbReference type="Proteomes" id="UP001321760"/>
    </source>
</evidence>
<organism evidence="2 3">
    <name type="scientific">Podospora aff. communis PSN243</name>
    <dbReference type="NCBI Taxonomy" id="3040156"/>
    <lineage>
        <taxon>Eukaryota</taxon>
        <taxon>Fungi</taxon>
        <taxon>Dikarya</taxon>
        <taxon>Ascomycota</taxon>
        <taxon>Pezizomycotina</taxon>
        <taxon>Sordariomycetes</taxon>
        <taxon>Sordariomycetidae</taxon>
        <taxon>Sordariales</taxon>
        <taxon>Podosporaceae</taxon>
        <taxon>Podospora</taxon>
    </lineage>
</organism>
<dbReference type="AlphaFoldDB" id="A0AAV9G556"/>
<reference evidence="2" key="2">
    <citation type="submission" date="2023-05" db="EMBL/GenBank/DDBJ databases">
        <authorList>
            <consortium name="Lawrence Berkeley National Laboratory"/>
            <person name="Steindorff A."/>
            <person name="Hensen N."/>
            <person name="Bonometti L."/>
            <person name="Westerberg I."/>
            <person name="Brannstrom I.O."/>
            <person name="Guillou S."/>
            <person name="Cros-Aarteil S."/>
            <person name="Calhoun S."/>
            <person name="Haridas S."/>
            <person name="Kuo A."/>
            <person name="Mondo S."/>
            <person name="Pangilinan J."/>
            <person name="Riley R."/>
            <person name="Labutti K."/>
            <person name="Andreopoulos B."/>
            <person name="Lipzen A."/>
            <person name="Chen C."/>
            <person name="Yanf M."/>
            <person name="Daum C."/>
            <person name="Ng V."/>
            <person name="Clum A."/>
            <person name="Ohm R."/>
            <person name="Martin F."/>
            <person name="Silar P."/>
            <person name="Natvig D."/>
            <person name="Lalanne C."/>
            <person name="Gautier V."/>
            <person name="Ament-Velasquez S.L."/>
            <person name="Kruys A."/>
            <person name="Hutchinson M.I."/>
            <person name="Powell A.J."/>
            <person name="Barry K."/>
            <person name="Miller A.N."/>
            <person name="Grigoriev I.V."/>
            <person name="Debuchy R."/>
            <person name="Gladieux P."/>
            <person name="Thoren M.H."/>
            <person name="Johannesson H."/>
        </authorList>
    </citation>
    <scope>NUCLEOTIDE SEQUENCE</scope>
    <source>
        <strain evidence="2">PSN243</strain>
    </source>
</reference>
<accession>A0AAV9G556</accession>
<comment type="caution">
    <text evidence="2">The sequence shown here is derived from an EMBL/GenBank/DDBJ whole genome shotgun (WGS) entry which is preliminary data.</text>
</comment>
<proteinExistence type="predicted"/>
<reference evidence="2" key="1">
    <citation type="journal article" date="2023" name="Mol. Phylogenet. Evol.">
        <title>Genome-scale phylogeny and comparative genomics of the fungal order Sordariales.</title>
        <authorList>
            <person name="Hensen N."/>
            <person name="Bonometti L."/>
            <person name="Westerberg I."/>
            <person name="Brannstrom I.O."/>
            <person name="Guillou S."/>
            <person name="Cros-Aarteil S."/>
            <person name="Calhoun S."/>
            <person name="Haridas S."/>
            <person name="Kuo A."/>
            <person name="Mondo S."/>
            <person name="Pangilinan J."/>
            <person name="Riley R."/>
            <person name="LaButti K."/>
            <person name="Andreopoulos B."/>
            <person name="Lipzen A."/>
            <person name="Chen C."/>
            <person name="Yan M."/>
            <person name="Daum C."/>
            <person name="Ng V."/>
            <person name="Clum A."/>
            <person name="Steindorff A."/>
            <person name="Ohm R.A."/>
            <person name="Martin F."/>
            <person name="Silar P."/>
            <person name="Natvig D.O."/>
            <person name="Lalanne C."/>
            <person name="Gautier V."/>
            <person name="Ament-Velasquez S.L."/>
            <person name="Kruys A."/>
            <person name="Hutchinson M.I."/>
            <person name="Powell A.J."/>
            <person name="Barry K."/>
            <person name="Miller A.N."/>
            <person name="Grigoriev I.V."/>
            <person name="Debuchy R."/>
            <person name="Gladieux P."/>
            <person name="Hiltunen Thoren M."/>
            <person name="Johannesson H."/>
        </authorList>
    </citation>
    <scope>NUCLEOTIDE SEQUENCE</scope>
    <source>
        <strain evidence="2">PSN243</strain>
    </source>
</reference>
<protein>
    <submittedName>
        <fullName evidence="2">Uncharacterized protein</fullName>
    </submittedName>
</protein>
<dbReference type="EMBL" id="MU866022">
    <property type="protein sequence ID" value="KAK4442266.1"/>
    <property type="molecule type" value="Genomic_DNA"/>
</dbReference>